<evidence type="ECO:0000313" key="1">
    <source>
        <dbReference type="EMBL" id="CAF9908353.1"/>
    </source>
</evidence>
<protein>
    <submittedName>
        <fullName evidence="1">Uncharacterized protein</fullName>
    </submittedName>
</protein>
<evidence type="ECO:0000313" key="2">
    <source>
        <dbReference type="Proteomes" id="UP000664169"/>
    </source>
</evidence>
<gene>
    <name evidence="1" type="ORF">GOMPHAMPRED_006137</name>
</gene>
<organism evidence="1 2">
    <name type="scientific">Gomphillus americanus</name>
    <dbReference type="NCBI Taxonomy" id="1940652"/>
    <lineage>
        <taxon>Eukaryota</taxon>
        <taxon>Fungi</taxon>
        <taxon>Dikarya</taxon>
        <taxon>Ascomycota</taxon>
        <taxon>Pezizomycotina</taxon>
        <taxon>Lecanoromycetes</taxon>
        <taxon>OSLEUM clade</taxon>
        <taxon>Ostropomycetidae</taxon>
        <taxon>Ostropales</taxon>
        <taxon>Graphidaceae</taxon>
        <taxon>Gomphilloideae</taxon>
        <taxon>Gomphillus</taxon>
    </lineage>
</organism>
<dbReference type="EMBL" id="CAJPDQ010000004">
    <property type="protein sequence ID" value="CAF9908353.1"/>
    <property type="molecule type" value="Genomic_DNA"/>
</dbReference>
<accession>A0A8H3EPX9</accession>
<dbReference type="Proteomes" id="UP000664169">
    <property type="component" value="Unassembled WGS sequence"/>
</dbReference>
<sequence>MAIQLQWSLDKTIGSTLSIARGIFLAANNDNVQPLAIVSCEKFGNTIAMCQDICRKIENLTAKTPEPVAIKFLRVYAGFDAADSASQLSKSQAGVQFLGLAAALVTSMEGYRAGASLHKMLESSASDKTLLPTTRQLKDLLLSLEPRLVRSGFLNTVIDTKTDTGLHVFIHRDVGPPFDLVDTPLDDVSSKYFTGMANVEDYGRWSLSGLGLDAGSAKEALLQALPLAIKQILQILRFGDEHDPRTTDSSARFRPDFKVLLLSPFPEEHVIAQAASRYLSSSDAITLSSSMPVFLPVGCLPAVILHLDVLRGECSCANCNAASFQRFRKCTVEKFYIGLTFVCADILALSLFGAEIPLLHVKWRWNGNTEFITAINSIISTRESDPYDSCIKPFDLLNYALALTGSGIDERNQRKHGWIMSSFKGQVMYPVLYETLCYEKRGYLTLNCLPGRIRYNGEVYTQVYGRPYRFDLNDLKDLSGPAVKGPRNLIPDMRIVWLLQQADDVLEASLSLKSLDDEYSRFIREPTGILLNIGSSFLLEACAHDPDAMLEAPDKFCVFTSPLFPVPDETERDGIPVIGVVAINGSDDMRSLSLASFDGPVVLRKKACLSCCLDVCRRAGCSVVVL</sequence>
<proteinExistence type="predicted"/>
<name>A0A8H3EPX9_9LECA</name>
<comment type="caution">
    <text evidence="1">The sequence shown here is derived from an EMBL/GenBank/DDBJ whole genome shotgun (WGS) entry which is preliminary data.</text>
</comment>
<dbReference type="OrthoDB" id="5311240at2759"/>
<dbReference type="AlphaFoldDB" id="A0A8H3EPX9"/>
<reference evidence="1" key="1">
    <citation type="submission" date="2021-03" db="EMBL/GenBank/DDBJ databases">
        <authorList>
            <person name="Tagirdzhanova G."/>
        </authorList>
    </citation>
    <scope>NUCLEOTIDE SEQUENCE</scope>
</reference>
<keyword evidence="2" id="KW-1185">Reference proteome</keyword>